<dbReference type="Proteomes" id="UP000299102">
    <property type="component" value="Unassembled WGS sequence"/>
</dbReference>
<dbReference type="EMBL" id="BGZK01000161">
    <property type="protein sequence ID" value="GBP24415.1"/>
    <property type="molecule type" value="Genomic_DNA"/>
</dbReference>
<comment type="caution">
    <text evidence="1">The sequence shown here is derived from an EMBL/GenBank/DDBJ whole genome shotgun (WGS) entry which is preliminary data.</text>
</comment>
<keyword evidence="2" id="KW-1185">Reference proteome</keyword>
<name>A0A4C1UD92_EUMVA</name>
<reference evidence="1 2" key="1">
    <citation type="journal article" date="2019" name="Commun. Biol.">
        <title>The bagworm genome reveals a unique fibroin gene that provides high tensile strength.</title>
        <authorList>
            <person name="Kono N."/>
            <person name="Nakamura H."/>
            <person name="Ohtoshi R."/>
            <person name="Tomita M."/>
            <person name="Numata K."/>
            <person name="Arakawa K."/>
        </authorList>
    </citation>
    <scope>NUCLEOTIDE SEQUENCE [LARGE SCALE GENOMIC DNA]</scope>
</reference>
<evidence type="ECO:0000313" key="2">
    <source>
        <dbReference type="Proteomes" id="UP000299102"/>
    </source>
</evidence>
<evidence type="ECO:0000313" key="1">
    <source>
        <dbReference type="EMBL" id="GBP24415.1"/>
    </source>
</evidence>
<dbReference type="OrthoDB" id="7386994at2759"/>
<gene>
    <name evidence="1" type="ORF">EVAR_19291_1</name>
</gene>
<sequence>MLTLDGSNPRVFRVPWDLEKHRHRLEIEGFGHHLFPANPKQVRALSTYGINSLTDFSKHLANGLALTIENSHACSGQSVYVTKRLCISIVFSVGFLCILGVRSPAPNGRYRAPAPSALTKLFAFVQIAARDPPGPADRESARRRHAPQLIIYYFRSNRWLLNGVNKVICSEPRALAFPLQRTANPDGPGTTGLEGCSSPIPGVARPPSIILTPCSTPFARSITNPARIRSC</sequence>
<proteinExistence type="predicted"/>
<accession>A0A4C1UD92</accession>
<organism evidence="1 2">
    <name type="scientific">Eumeta variegata</name>
    <name type="common">Bagworm moth</name>
    <name type="synonym">Eumeta japonica</name>
    <dbReference type="NCBI Taxonomy" id="151549"/>
    <lineage>
        <taxon>Eukaryota</taxon>
        <taxon>Metazoa</taxon>
        <taxon>Ecdysozoa</taxon>
        <taxon>Arthropoda</taxon>
        <taxon>Hexapoda</taxon>
        <taxon>Insecta</taxon>
        <taxon>Pterygota</taxon>
        <taxon>Neoptera</taxon>
        <taxon>Endopterygota</taxon>
        <taxon>Lepidoptera</taxon>
        <taxon>Glossata</taxon>
        <taxon>Ditrysia</taxon>
        <taxon>Tineoidea</taxon>
        <taxon>Psychidae</taxon>
        <taxon>Oiketicinae</taxon>
        <taxon>Eumeta</taxon>
    </lineage>
</organism>
<protein>
    <submittedName>
        <fullName evidence="1">Uncharacterized protein</fullName>
    </submittedName>
</protein>
<dbReference type="AlphaFoldDB" id="A0A4C1UD92"/>